<feature type="domain" description="DUF4253" evidence="2">
    <location>
        <begin position="278"/>
        <end position="381"/>
    </location>
</feature>
<evidence type="ECO:0000313" key="3">
    <source>
        <dbReference type="EMBL" id="GBL47675.1"/>
    </source>
</evidence>
<sequence>MTTRTVIQYKPWIQIALALAVPLFLYAGLYLLWLPISERLWETPQSFIYVPIGLFMGYVGLMATSLIPFLFHKLILTSEGIQIVNARNNIHHLRWSEIGKYKEHEVLQIFKIYDKQSKLVYAVDFKAENFPLLSIQFRQRFAPIAVAVHEPQVIHENDLKEVLNSYPLPYRVDIAHTRREYDALLASAAPKCVVLLGGLHDIENHSISPRTLATSPAEIIALAATFDVSEWASAETIDNARRDLGNSLGRWPTDTPERSLSVHPSGMDAWLSGDTCAAVLPTTSSWSAPAYLPFADLDQCPAPYIHVALAKRWHEQFGAEIVAITSYTVEFKVGRPPTNRAACEQLAWEHLLYAPECLGEDAILDYAHSLKDTATWFFLWD</sequence>
<name>A0A401JHY1_9PROT</name>
<evidence type="ECO:0000256" key="1">
    <source>
        <dbReference type="SAM" id="Phobius"/>
    </source>
</evidence>
<dbReference type="OrthoDB" id="7594887at2"/>
<keyword evidence="1" id="KW-0472">Membrane</keyword>
<dbReference type="Pfam" id="PF14062">
    <property type="entry name" value="DUF4253"/>
    <property type="match status" value="1"/>
</dbReference>
<keyword evidence="1" id="KW-1133">Transmembrane helix</keyword>
<reference evidence="3 4" key="1">
    <citation type="journal article" date="2019" name="Front. Microbiol.">
        <title>Genomes of Neutrophilic Sulfur-Oxidizing Chemolithoautotrophs Representing 9 Proteobacterial Species From 8 Genera.</title>
        <authorList>
            <person name="Watanabe T."/>
            <person name="Kojima H."/>
            <person name="Umezawa K."/>
            <person name="Hori C."/>
            <person name="Takasuka T.E."/>
            <person name="Kato Y."/>
            <person name="Fukui M."/>
        </authorList>
    </citation>
    <scope>NUCLEOTIDE SEQUENCE [LARGE SCALE GENOMIC DNA]</scope>
    <source>
        <strain evidence="3 4">TTN</strain>
    </source>
</reference>
<keyword evidence="4" id="KW-1185">Reference proteome</keyword>
<dbReference type="Proteomes" id="UP000286806">
    <property type="component" value="Unassembled WGS sequence"/>
</dbReference>
<comment type="caution">
    <text evidence="3">The sequence shown here is derived from an EMBL/GenBank/DDBJ whole genome shotgun (WGS) entry which is preliminary data.</text>
</comment>
<organism evidence="3 4">
    <name type="scientific">Sulfuriferula multivorans</name>
    <dbReference type="NCBI Taxonomy" id="1559896"/>
    <lineage>
        <taxon>Bacteria</taxon>
        <taxon>Pseudomonadati</taxon>
        <taxon>Pseudomonadota</taxon>
        <taxon>Betaproteobacteria</taxon>
        <taxon>Nitrosomonadales</taxon>
        <taxon>Sulfuricellaceae</taxon>
        <taxon>Sulfuriferula</taxon>
    </lineage>
</organism>
<dbReference type="InterPro" id="IPR025349">
    <property type="entry name" value="DUF4253"/>
</dbReference>
<proteinExistence type="predicted"/>
<keyword evidence="1" id="KW-0812">Transmembrane</keyword>
<feature type="transmembrane region" description="Helical" evidence="1">
    <location>
        <begin position="12"/>
        <end position="36"/>
    </location>
</feature>
<feature type="transmembrane region" description="Helical" evidence="1">
    <location>
        <begin position="48"/>
        <end position="71"/>
    </location>
</feature>
<accession>A0A401JHY1</accession>
<dbReference type="EMBL" id="BGOW01000063">
    <property type="protein sequence ID" value="GBL47675.1"/>
    <property type="molecule type" value="Genomic_DNA"/>
</dbReference>
<gene>
    <name evidence="3" type="ORF">SFMTTN_3517</name>
</gene>
<evidence type="ECO:0000313" key="4">
    <source>
        <dbReference type="Proteomes" id="UP000286806"/>
    </source>
</evidence>
<evidence type="ECO:0000259" key="2">
    <source>
        <dbReference type="Pfam" id="PF14062"/>
    </source>
</evidence>
<dbReference type="AlphaFoldDB" id="A0A401JHY1"/>
<protein>
    <recommendedName>
        <fullName evidence="2">DUF4253 domain-containing protein</fullName>
    </recommendedName>
</protein>